<proteinExistence type="predicted"/>
<dbReference type="EMBL" id="CP042469">
    <property type="protein sequence ID" value="QOX65787.1"/>
    <property type="molecule type" value="Genomic_DNA"/>
</dbReference>
<gene>
    <name evidence="1" type="ORF">FRZ06_01065</name>
</gene>
<keyword evidence="2" id="KW-1185">Reference proteome</keyword>
<name>A0ACD1AGS5_9FIRM</name>
<protein>
    <submittedName>
        <fullName evidence="1">Uncharacterized protein</fullName>
    </submittedName>
</protein>
<dbReference type="Proteomes" id="UP000594014">
    <property type="component" value="Chromosome"/>
</dbReference>
<evidence type="ECO:0000313" key="2">
    <source>
        <dbReference type="Proteomes" id="UP000594014"/>
    </source>
</evidence>
<sequence length="483" mass="53557">MKVHINQNRPGTAPGLIFTAPYTAFGERMIGQTGALIMDQCGDPVWFRPLANRYIQNTDFRVQSYRGRQVLTMWQGTISGTQSANPDLPAGDPEPGAFFQILDSHYRVIKKITAGEGYTADVHEFTITRRNTALFTAVKQVPADLTPYGGPEKGYIDDYSIQEVDLETGELLFFWNTLDHINPADSMLPASSASSTNNIWDCYHLNSVEGGCDGTLLVSMRNMWAIYQIDKKTGAVQWQLGGRKSDFTIAPGSGFSWQHDARYRWGSRISLFDDACCASENDPPQGQSRGLILYLDFQRKTAKADRTYYHAPGLFAASQGNVQQLENCNQFIGWGQEPYLSEFAQGGNTTVNPLINFLYDVRFPNQNISYRSFKNRWIGCPLCPPCIAVRRNTCGVTVYASWNGATEVAAWQVYSGCDRAKLSPVGCCVPRSGFETAIPLKCAGSFYRVAAMDACGKVLGTSCIVTLPKRISHNKVNPLEILI</sequence>
<reference evidence="1" key="1">
    <citation type="submission" date="2019-08" db="EMBL/GenBank/DDBJ databases">
        <title>Genome sequence of Clostridiales bacterium MT110.</title>
        <authorList>
            <person name="Cao J."/>
        </authorList>
    </citation>
    <scope>NUCLEOTIDE SEQUENCE</scope>
    <source>
        <strain evidence="1">MT110</strain>
    </source>
</reference>
<organism evidence="1 2">
    <name type="scientific">Anoxybacterium hadale</name>
    <dbReference type="NCBI Taxonomy" id="3408580"/>
    <lineage>
        <taxon>Bacteria</taxon>
        <taxon>Bacillati</taxon>
        <taxon>Bacillota</taxon>
        <taxon>Clostridia</taxon>
        <taxon>Peptostreptococcales</taxon>
        <taxon>Anaerovoracaceae</taxon>
        <taxon>Anoxybacterium</taxon>
    </lineage>
</organism>
<evidence type="ECO:0000313" key="1">
    <source>
        <dbReference type="EMBL" id="QOX65787.1"/>
    </source>
</evidence>
<accession>A0ACD1AGS5</accession>